<name>A0A2K9NII2_9PROT</name>
<protein>
    <submittedName>
        <fullName evidence="2">Sarcosine oxidase subunit beta</fullName>
    </submittedName>
</protein>
<dbReference type="AlphaFoldDB" id="A0A2K9NII2"/>
<keyword evidence="3" id="KW-1185">Reference proteome</keyword>
<dbReference type="PANTHER" id="PTHR13847:SF287">
    <property type="entry name" value="FAD-DEPENDENT OXIDOREDUCTASE DOMAIN-CONTAINING PROTEIN 1"/>
    <property type="match status" value="1"/>
</dbReference>
<gene>
    <name evidence="2" type="ORF">C0V82_19355</name>
</gene>
<dbReference type="Gene3D" id="3.50.50.60">
    <property type="entry name" value="FAD/NAD(P)-binding domain"/>
    <property type="match status" value="1"/>
</dbReference>
<dbReference type="SUPFAM" id="SSF51905">
    <property type="entry name" value="FAD/NAD(P)-binding domain"/>
    <property type="match status" value="1"/>
</dbReference>
<dbReference type="OrthoDB" id="9815989at2"/>
<dbReference type="Proteomes" id="UP000234752">
    <property type="component" value="Chromosome eg_2"/>
</dbReference>
<sequence length="382" mass="41189">MNTPVTHSDVLIIGGGLMGSSAAFFLRHTHGKSVTLIESDLVGRQASGTNFGNVRRQGRPIHQLHLANRSLEIWRKANELLGADVEYLQSGHIRVCYRERPENIGKMEEYAADARQNGLDLEILTGNALRDRFPFFGTDVLAGSYSALDGHANPRLAAPAFARAAQKLGAQIFENTRILHVTKAGTDFIATAMDGRVFKAPVLLITAGAWAGELSAQFGEPVKLTARSPTMSVTEPVPYAIAPAVGVMTPLEVETVYFRQVARGNIVLGGSTRAPAVAETYRSFVKPQNTLTQLQQLRRLAPALARLNIIRVWTGIEGYMDDSLPVMGPSGTTSGLFYAFGFSGSGFQIGPGVGQTMAELIATGATGIDLSHYRMERFNGVT</sequence>
<reference evidence="2 3" key="1">
    <citation type="submission" date="2017-12" db="EMBL/GenBank/DDBJ databases">
        <title>Genomes of bacteria within cyanobacterial aggregates.</title>
        <authorList>
            <person name="Cai H."/>
        </authorList>
    </citation>
    <scope>NUCLEOTIDE SEQUENCE [LARGE SCALE GENOMIC DNA]</scope>
    <source>
        <strain evidence="2 3">TH16</strain>
    </source>
</reference>
<dbReference type="SUPFAM" id="SSF54373">
    <property type="entry name" value="FAD-linked reductases, C-terminal domain"/>
    <property type="match status" value="1"/>
</dbReference>
<proteinExistence type="predicted"/>
<dbReference type="EMBL" id="CP025612">
    <property type="protein sequence ID" value="AUN32889.1"/>
    <property type="molecule type" value="Genomic_DNA"/>
</dbReference>
<accession>A0A2K9NII2</accession>
<dbReference type="KEGG" id="ncb:C0V82_19355"/>
<dbReference type="GO" id="GO:0005737">
    <property type="term" value="C:cytoplasm"/>
    <property type="evidence" value="ECO:0007669"/>
    <property type="project" value="TreeGrafter"/>
</dbReference>
<dbReference type="PANTHER" id="PTHR13847">
    <property type="entry name" value="SARCOSINE DEHYDROGENASE-RELATED"/>
    <property type="match status" value="1"/>
</dbReference>
<organism evidence="2 3">
    <name type="scientific">Niveispirillum cyanobacteriorum</name>
    <dbReference type="NCBI Taxonomy" id="1612173"/>
    <lineage>
        <taxon>Bacteria</taxon>
        <taxon>Pseudomonadati</taxon>
        <taxon>Pseudomonadota</taxon>
        <taxon>Alphaproteobacteria</taxon>
        <taxon>Rhodospirillales</taxon>
        <taxon>Azospirillaceae</taxon>
        <taxon>Niveispirillum</taxon>
    </lineage>
</organism>
<dbReference type="Gene3D" id="3.30.9.10">
    <property type="entry name" value="D-Amino Acid Oxidase, subunit A, domain 2"/>
    <property type="match status" value="1"/>
</dbReference>
<keyword evidence="1" id="KW-0560">Oxidoreductase</keyword>
<evidence type="ECO:0000313" key="2">
    <source>
        <dbReference type="EMBL" id="AUN32889.1"/>
    </source>
</evidence>
<dbReference type="GO" id="GO:0016491">
    <property type="term" value="F:oxidoreductase activity"/>
    <property type="evidence" value="ECO:0007669"/>
    <property type="project" value="UniProtKB-KW"/>
</dbReference>
<evidence type="ECO:0000256" key="1">
    <source>
        <dbReference type="ARBA" id="ARBA00023002"/>
    </source>
</evidence>
<dbReference type="Pfam" id="PF01266">
    <property type="entry name" value="DAO"/>
    <property type="match status" value="1"/>
</dbReference>
<dbReference type="InterPro" id="IPR036188">
    <property type="entry name" value="FAD/NAD-bd_sf"/>
</dbReference>
<dbReference type="InterPro" id="IPR006076">
    <property type="entry name" value="FAD-dep_OxRdtase"/>
</dbReference>
<evidence type="ECO:0000313" key="3">
    <source>
        <dbReference type="Proteomes" id="UP000234752"/>
    </source>
</evidence>